<dbReference type="AlphaFoldDB" id="A0AAV5U3C4"/>
<gene>
    <name evidence="2" type="ORF">PENTCL1PPCAC_23540</name>
</gene>
<keyword evidence="3" id="KW-1185">Reference proteome</keyword>
<name>A0AAV5U3C4_9BILA</name>
<sequence>MEFLLVMADRYDIPKIMMAAEEWLTDCSLLPLHHKLRLSKQYSLQSLESQCLSVKRNQAKMKSDSYKHSSSELKKELKFIKFMKGMTLNEKDERTNDANDAERCNVIRMRVENVKDLSMAGAESEVKRINGFPWQIKVFCRDEEEEEEYFNWDRSTGSVLVVLLECKMSLECEHWHIERAEGEVKIINHDHNADSECENFVAYSLHEDSTNEEIYSCELDLVIEEQGVMIDGSIEIEVMINVKGRSVDRFRKIPQIDFYSPSRFSDIVFVVEGASKQILAYSSSYFEKMFYGDCNTSQMKEIIMEGVSSEDFLVTLEMVYNTRRKFNDNNVELLLRMTGKYEIMGFLDRAEKWLLRGGESNQSMDTGIPMHVKLRLADQYQLNLLKNSVLFEILSR</sequence>
<accession>A0AAV5U3C4</accession>
<reference evidence="2" key="1">
    <citation type="submission" date="2023-10" db="EMBL/GenBank/DDBJ databases">
        <title>Genome assembly of Pristionchus species.</title>
        <authorList>
            <person name="Yoshida K."/>
            <person name="Sommer R.J."/>
        </authorList>
    </citation>
    <scope>NUCLEOTIDE SEQUENCE</scope>
    <source>
        <strain evidence="2">RS0144</strain>
    </source>
</reference>
<proteinExistence type="predicted"/>
<dbReference type="PANTHER" id="PTHR47022">
    <property type="entry name" value="BTB AND MATH DOMAIN-CONTAINING PROTEIN 36-RELATED"/>
    <property type="match status" value="1"/>
</dbReference>
<feature type="non-terminal residue" evidence="2">
    <location>
        <position position="396"/>
    </location>
</feature>
<dbReference type="CDD" id="cd18186">
    <property type="entry name" value="BTB_POZ_ZBTB_KLHL-like"/>
    <property type="match status" value="1"/>
</dbReference>
<dbReference type="InterPro" id="IPR008974">
    <property type="entry name" value="TRAF-like"/>
</dbReference>
<feature type="domain" description="BTB" evidence="1">
    <location>
        <begin position="274"/>
        <end position="328"/>
    </location>
</feature>
<dbReference type="PROSITE" id="PS50097">
    <property type="entry name" value="BTB"/>
    <property type="match status" value="1"/>
</dbReference>
<dbReference type="SMART" id="SM00225">
    <property type="entry name" value="BTB"/>
    <property type="match status" value="1"/>
</dbReference>
<dbReference type="SUPFAM" id="SSF54695">
    <property type="entry name" value="POZ domain"/>
    <property type="match status" value="1"/>
</dbReference>
<evidence type="ECO:0000313" key="2">
    <source>
        <dbReference type="EMBL" id="GMT01366.1"/>
    </source>
</evidence>
<dbReference type="Proteomes" id="UP001432027">
    <property type="component" value="Unassembled WGS sequence"/>
</dbReference>
<dbReference type="InterPro" id="IPR011333">
    <property type="entry name" value="SKP1/BTB/POZ_sf"/>
</dbReference>
<dbReference type="Gene3D" id="3.30.710.10">
    <property type="entry name" value="Potassium Channel Kv1.1, Chain A"/>
    <property type="match status" value="1"/>
</dbReference>
<evidence type="ECO:0000313" key="3">
    <source>
        <dbReference type="Proteomes" id="UP001432027"/>
    </source>
</evidence>
<evidence type="ECO:0000259" key="1">
    <source>
        <dbReference type="PROSITE" id="PS50097"/>
    </source>
</evidence>
<organism evidence="2 3">
    <name type="scientific">Pristionchus entomophagus</name>
    <dbReference type="NCBI Taxonomy" id="358040"/>
    <lineage>
        <taxon>Eukaryota</taxon>
        <taxon>Metazoa</taxon>
        <taxon>Ecdysozoa</taxon>
        <taxon>Nematoda</taxon>
        <taxon>Chromadorea</taxon>
        <taxon>Rhabditida</taxon>
        <taxon>Rhabditina</taxon>
        <taxon>Diplogasteromorpha</taxon>
        <taxon>Diplogasteroidea</taxon>
        <taxon>Neodiplogasteridae</taxon>
        <taxon>Pristionchus</taxon>
    </lineage>
</organism>
<dbReference type="EMBL" id="BTSX01000005">
    <property type="protein sequence ID" value="GMT01366.1"/>
    <property type="molecule type" value="Genomic_DNA"/>
</dbReference>
<dbReference type="PANTHER" id="PTHR47022:SF1">
    <property type="entry name" value="BTB AND MATH DOMAIN-CONTAINING PROTEIN 36-RELATED"/>
    <property type="match status" value="1"/>
</dbReference>
<dbReference type="InterPro" id="IPR000210">
    <property type="entry name" value="BTB/POZ_dom"/>
</dbReference>
<protein>
    <recommendedName>
        <fullName evidence="1">BTB domain-containing protein</fullName>
    </recommendedName>
</protein>
<dbReference type="Pfam" id="PF00651">
    <property type="entry name" value="BTB"/>
    <property type="match status" value="1"/>
</dbReference>
<dbReference type="Gene3D" id="2.60.210.10">
    <property type="entry name" value="Apoptosis, Tumor Necrosis Factor Receptor Associated Protein 2, Chain A"/>
    <property type="match status" value="1"/>
</dbReference>
<comment type="caution">
    <text evidence="2">The sequence shown here is derived from an EMBL/GenBank/DDBJ whole genome shotgun (WGS) entry which is preliminary data.</text>
</comment>